<dbReference type="RefSeq" id="WP_266349246.1">
    <property type="nucleotide sequence ID" value="NZ_JAPKNG010000003.1"/>
</dbReference>
<organism evidence="1 2">
    <name type="scientific">Kaistia dalseonensis</name>
    <dbReference type="NCBI Taxonomy" id="410840"/>
    <lineage>
        <taxon>Bacteria</taxon>
        <taxon>Pseudomonadati</taxon>
        <taxon>Pseudomonadota</taxon>
        <taxon>Alphaproteobacteria</taxon>
        <taxon>Hyphomicrobiales</taxon>
        <taxon>Kaistiaceae</taxon>
        <taxon>Kaistia</taxon>
    </lineage>
</organism>
<dbReference type="EMBL" id="JAUSVO010000003">
    <property type="protein sequence ID" value="MDQ0438358.1"/>
    <property type="molecule type" value="Genomic_DNA"/>
</dbReference>
<comment type="caution">
    <text evidence="1">The sequence shown here is derived from an EMBL/GenBank/DDBJ whole genome shotgun (WGS) entry which is preliminary data.</text>
</comment>
<protein>
    <submittedName>
        <fullName evidence="1">Uncharacterized protein</fullName>
    </submittedName>
</protein>
<reference evidence="1 2" key="1">
    <citation type="submission" date="2023-07" db="EMBL/GenBank/DDBJ databases">
        <title>Genomic Encyclopedia of Type Strains, Phase IV (KMG-IV): sequencing the most valuable type-strain genomes for metagenomic binning, comparative biology and taxonomic classification.</title>
        <authorList>
            <person name="Goeker M."/>
        </authorList>
    </citation>
    <scope>NUCLEOTIDE SEQUENCE [LARGE SCALE GENOMIC DNA]</scope>
    <source>
        <strain evidence="1 2">B6-8</strain>
    </source>
</reference>
<accession>A0ABU0H915</accession>
<gene>
    <name evidence="1" type="ORF">QO014_002750</name>
</gene>
<keyword evidence="2" id="KW-1185">Reference proteome</keyword>
<sequence>MTEQSKSGSDEVVILIKAAPNATARGETVCCAGLDIYGNWRRLYPIAFRRLTKDQQFGRWDQIRYNWRKPKDDGRFESQRVDQDTIRILRELKQSERASFVDKAVVSSLVKEREQGRSLAVIRPEILGFSYERKPQEEFDRDRRSFELLARQVDLFAKELAAYQPCPYRFIYRYRTEDGDRQGTCQDWEIEATFFRWSRLYGEQTALERMIEKFGVEYPRLGMVLAMGTHSRYPDVWLINGVLRVDRLAQPSLF</sequence>
<evidence type="ECO:0000313" key="1">
    <source>
        <dbReference type="EMBL" id="MDQ0438358.1"/>
    </source>
</evidence>
<name>A0ABU0H915_9HYPH</name>
<proteinExistence type="predicted"/>
<dbReference type="Proteomes" id="UP001241603">
    <property type="component" value="Unassembled WGS sequence"/>
</dbReference>
<evidence type="ECO:0000313" key="2">
    <source>
        <dbReference type="Proteomes" id="UP001241603"/>
    </source>
</evidence>